<evidence type="ECO:0000313" key="2">
    <source>
        <dbReference type="Proteomes" id="UP000786811"/>
    </source>
</evidence>
<protein>
    <submittedName>
        <fullName evidence="1">Uncharacterized protein</fullName>
    </submittedName>
</protein>
<accession>A0A8J2HNY4</accession>
<dbReference type="OrthoDB" id="8963429at2759"/>
<dbReference type="AlphaFoldDB" id="A0A8J2HNY4"/>
<dbReference type="EMBL" id="CAJNRD030001123">
    <property type="protein sequence ID" value="CAG5102977.1"/>
    <property type="molecule type" value="Genomic_DNA"/>
</dbReference>
<name>A0A8J2HNY4_COTCN</name>
<proteinExistence type="predicted"/>
<reference evidence="1" key="1">
    <citation type="submission" date="2021-04" db="EMBL/GenBank/DDBJ databases">
        <authorList>
            <person name="Chebbi M.A.C M."/>
        </authorList>
    </citation>
    <scope>NUCLEOTIDE SEQUENCE</scope>
</reference>
<keyword evidence="2" id="KW-1185">Reference proteome</keyword>
<gene>
    <name evidence="1" type="ORF">HICCMSTLAB_LOCUS11279</name>
</gene>
<comment type="caution">
    <text evidence="1">The sequence shown here is derived from an EMBL/GenBank/DDBJ whole genome shotgun (WGS) entry which is preliminary data.</text>
</comment>
<dbReference type="Proteomes" id="UP000786811">
    <property type="component" value="Unassembled WGS sequence"/>
</dbReference>
<evidence type="ECO:0000313" key="1">
    <source>
        <dbReference type="EMBL" id="CAG5102977.1"/>
    </source>
</evidence>
<sequence>MNTVKKVYTRLKDKVKLECMSNVVYKIPCSCNKTSQYVKKRIAQHKFNCKNVNVLKENKTALAAHHFDSGHSFGFDNVEIVDTERVHLKKNISEMIQITLHDSVNYRTDTQNLSTAYNQILDIYKKELQRCQT</sequence>
<organism evidence="1 2">
    <name type="scientific">Cotesia congregata</name>
    <name type="common">Parasitoid wasp</name>
    <name type="synonym">Apanteles congregatus</name>
    <dbReference type="NCBI Taxonomy" id="51543"/>
    <lineage>
        <taxon>Eukaryota</taxon>
        <taxon>Metazoa</taxon>
        <taxon>Ecdysozoa</taxon>
        <taxon>Arthropoda</taxon>
        <taxon>Hexapoda</taxon>
        <taxon>Insecta</taxon>
        <taxon>Pterygota</taxon>
        <taxon>Neoptera</taxon>
        <taxon>Endopterygota</taxon>
        <taxon>Hymenoptera</taxon>
        <taxon>Apocrita</taxon>
        <taxon>Ichneumonoidea</taxon>
        <taxon>Braconidae</taxon>
        <taxon>Microgastrinae</taxon>
        <taxon>Cotesia</taxon>
    </lineage>
</organism>